<dbReference type="Proteomes" id="UP000011200">
    <property type="component" value="Chromosome"/>
</dbReference>
<protein>
    <submittedName>
        <fullName evidence="2">Transcriptional regulator, MarR family protein</fullName>
    </submittedName>
</protein>
<evidence type="ECO:0000313" key="2">
    <source>
        <dbReference type="EMBL" id="AWT54228.1"/>
    </source>
</evidence>
<accession>A0A2U9PR81</accession>
<dbReference type="PANTHER" id="PTHR39515">
    <property type="entry name" value="CONSERVED PROTEIN"/>
    <property type="match status" value="1"/>
</dbReference>
<name>A0A2U9PR81_MYCSE</name>
<evidence type="ECO:0000259" key="1">
    <source>
        <dbReference type="PROSITE" id="PS50995"/>
    </source>
</evidence>
<dbReference type="InterPro" id="IPR052526">
    <property type="entry name" value="HTH-type_Bedaq_tolerance"/>
</dbReference>
<dbReference type="GO" id="GO:0003700">
    <property type="term" value="F:DNA-binding transcription factor activity"/>
    <property type="evidence" value="ECO:0007669"/>
    <property type="project" value="InterPro"/>
</dbReference>
<dbReference type="PANTHER" id="PTHR39515:SF2">
    <property type="entry name" value="HTH-TYPE TRANSCRIPTIONAL REGULATOR RV0880"/>
    <property type="match status" value="1"/>
</dbReference>
<dbReference type="PROSITE" id="PS50995">
    <property type="entry name" value="HTH_MARR_2"/>
    <property type="match status" value="1"/>
</dbReference>
<dbReference type="InterPro" id="IPR000835">
    <property type="entry name" value="HTH_MarR-typ"/>
</dbReference>
<proteinExistence type="predicted"/>
<feature type="domain" description="HTH marR-type" evidence="1">
    <location>
        <begin position="15"/>
        <end position="153"/>
    </location>
</feature>
<sequence>MGKVARMPPGRASESRVIAENLSVVVWALRRYGERQSGLTPLPQSELEVLRTIGDNPGCTVSEVARLLQLQPSNVSTTVRHLMTRDLVVREVNPEDRRSARLHLSETAERHKQMITQAWVTALERELGTMTDHEVGVLVEAAPLLRRLTAIADLP</sequence>
<reference evidence="3" key="2">
    <citation type="submission" date="2018-03" db="EMBL/GenBank/DDBJ databases">
        <authorList>
            <person name="Derbyshire K."/>
            <person name="Gray T.A."/>
            <person name="Champion M."/>
        </authorList>
    </citation>
    <scope>NUCLEOTIDE SEQUENCE [LARGE SCALE GENOMIC DNA]</scope>
    <source>
        <strain evidence="3">MKD8</strain>
    </source>
</reference>
<dbReference type="Pfam" id="PF12802">
    <property type="entry name" value="MarR_2"/>
    <property type="match status" value="1"/>
</dbReference>
<organism evidence="2 3">
    <name type="scientific">Mycolicibacterium smegmatis (strain MKD8)</name>
    <name type="common">Mycobacterium smegmatis</name>
    <dbReference type="NCBI Taxonomy" id="1214915"/>
    <lineage>
        <taxon>Bacteria</taxon>
        <taxon>Bacillati</taxon>
        <taxon>Actinomycetota</taxon>
        <taxon>Actinomycetes</taxon>
        <taxon>Mycobacteriales</taxon>
        <taxon>Mycobacteriaceae</taxon>
        <taxon>Mycolicibacterium</taxon>
    </lineage>
</organism>
<dbReference type="InterPro" id="IPR036390">
    <property type="entry name" value="WH_DNA-bd_sf"/>
</dbReference>
<dbReference type="InterPro" id="IPR036388">
    <property type="entry name" value="WH-like_DNA-bd_sf"/>
</dbReference>
<dbReference type="AlphaFoldDB" id="A0A2U9PR81"/>
<dbReference type="SUPFAM" id="SSF46785">
    <property type="entry name" value="Winged helix' DNA-binding domain"/>
    <property type="match status" value="1"/>
</dbReference>
<dbReference type="Gene3D" id="1.10.10.10">
    <property type="entry name" value="Winged helix-like DNA-binding domain superfamily/Winged helix DNA-binding domain"/>
    <property type="match status" value="1"/>
</dbReference>
<dbReference type="SMART" id="SM00347">
    <property type="entry name" value="HTH_MARR"/>
    <property type="match status" value="1"/>
</dbReference>
<gene>
    <name evidence="2" type="ORF">D806_032560</name>
</gene>
<dbReference type="EMBL" id="CP027541">
    <property type="protein sequence ID" value="AWT54228.1"/>
    <property type="molecule type" value="Genomic_DNA"/>
</dbReference>
<reference evidence="2 3" key="1">
    <citation type="journal article" date="2013" name="Genome Announc.">
        <title>Draft genome sequence of MKD8, a conjugal recipient Mycobacterium smegmatis strain.</title>
        <authorList>
            <person name="Gray T.A."/>
            <person name="Palumbo M.J."/>
            <person name="Derbyshire K.M."/>
        </authorList>
    </citation>
    <scope>NUCLEOTIDE SEQUENCE [LARGE SCALE GENOMIC DNA]</scope>
    <source>
        <strain evidence="2 3">MKD8</strain>
    </source>
</reference>
<evidence type="ECO:0000313" key="3">
    <source>
        <dbReference type="Proteomes" id="UP000011200"/>
    </source>
</evidence>